<evidence type="ECO:0000256" key="3">
    <source>
        <dbReference type="ARBA" id="ARBA00013154"/>
    </source>
</evidence>
<organism evidence="11 12">
    <name type="scientific">Arsenicicoccus bolidensis</name>
    <dbReference type="NCBI Taxonomy" id="229480"/>
    <lineage>
        <taxon>Bacteria</taxon>
        <taxon>Bacillati</taxon>
        <taxon>Actinomycetota</taxon>
        <taxon>Actinomycetes</taxon>
        <taxon>Micrococcales</taxon>
        <taxon>Intrasporangiaceae</taxon>
        <taxon>Arsenicicoccus</taxon>
    </lineage>
</organism>
<dbReference type="InterPro" id="IPR015422">
    <property type="entry name" value="PyrdxlP-dep_Trfase_small"/>
</dbReference>
<dbReference type="InterPro" id="IPR011166">
    <property type="entry name" value="Beta-eliminating_lyase"/>
</dbReference>
<dbReference type="PANTHER" id="PTHR32325">
    <property type="entry name" value="BETA-ELIMINATING LYASE-LIKE PROTEIN-RELATED"/>
    <property type="match status" value="1"/>
</dbReference>
<dbReference type="RefSeq" id="WP_239264383.1">
    <property type="nucleotide sequence ID" value="NZ_DAMCTM010000002.1"/>
</dbReference>
<dbReference type="InterPro" id="IPR001597">
    <property type="entry name" value="ArAA_b-elim_lyase/Thr_aldolase"/>
</dbReference>
<dbReference type="InterPro" id="IPR015424">
    <property type="entry name" value="PyrdxlP-dep_Trfase"/>
</dbReference>
<dbReference type="CDD" id="cd00617">
    <property type="entry name" value="Tnase_like"/>
    <property type="match status" value="1"/>
</dbReference>
<dbReference type="PANTHER" id="PTHR32325:SF4">
    <property type="entry name" value="TRYPTOPHANASE"/>
    <property type="match status" value="1"/>
</dbReference>
<comment type="subunit">
    <text evidence="9">Homotetramer.</text>
</comment>
<evidence type="ECO:0000313" key="12">
    <source>
        <dbReference type="Proteomes" id="UP001521931"/>
    </source>
</evidence>
<dbReference type="Gene3D" id="3.40.640.10">
    <property type="entry name" value="Type I PLP-dependent aspartate aminotransferase-like (Major domain)"/>
    <property type="match status" value="1"/>
</dbReference>
<dbReference type="Pfam" id="PF01212">
    <property type="entry name" value="Beta_elim_lyase"/>
    <property type="match status" value="1"/>
</dbReference>
<reference evidence="11 12" key="1">
    <citation type="submission" date="2022-02" db="EMBL/GenBank/DDBJ databases">
        <title>Uncovering new skin microbiome diversity through culturing and metagenomics.</title>
        <authorList>
            <person name="Conlan S."/>
            <person name="Deming C."/>
            <person name="Nisc Comparative Sequencing Program N."/>
            <person name="Segre J.A."/>
        </authorList>
    </citation>
    <scope>NUCLEOTIDE SEQUENCE [LARGE SCALE GENOMIC DNA]</scope>
    <source>
        <strain evidence="11 12">ACRQZ</strain>
    </source>
</reference>
<comment type="cofactor">
    <cofactor evidence="1 9">
        <name>pyridoxal 5'-phosphate</name>
        <dbReference type="ChEBI" id="CHEBI:597326"/>
    </cofactor>
</comment>
<comment type="similarity">
    <text evidence="2 9">Belongs to the beta-eliminating lyase family.</text>
</comment>
<dbReference type="Proteomes" id="UP001521931">
    <property type="component" value="Unassembled WGS sequence"/>
</dbReference>
<comment type="caution">
    <text evidence="11">The sequence shown here is derived from an EMBL/GenBank/DDBJ whole genome shotgun (WGS) entry which is preliminary data.</text>
</comment>
<evidence type="ECO:0000256" key="8">
    <source>
        <dbReference type="ARBA" id="ARBA00049232"/>
    </source>
</evidence>
<dbReference type="SUPFAM" id="SSF53383">
    <property type="entry name" value="PLP-dependent transferases"/>
    <property type="match status" value="1"/>
</dbReference>
<evidence type="ECO:0000313" key="11">
    <source>
        <dbReference type="EMBL" id="MCG7322252.1"/>
    </source>
</evidence>
<feature type="modified residue" description="N6-(pyridoxal phosphate)lysine" evidence="9">
    <location>
        <position position="259"/>
    </location>
</feature>
<dbReference type="EMBL" id="JAKRCV010000030">
    <property type="protein sequence ID" value="MCG7322252.1"/>
    <property type="molecule type" value="Genomic_DNA"/>
</dbReference>
<keyword evidence="12" id="KW-1185">Reference proteome</keyword>
<evidence type="ECO:0000256" key="7">
    <source>
        <dbReference type="ARBA" id="ARBA00033449"/>
    </source>
</evidence>
<evidence type="ECO:0000256" key="4">
    <source>
        <dbReference type="ARBA" id="ARBA00016166"/>
    </source>
</evidence>
<dbReference type="GO" id="GO:0050371">
    <property type="term" value="F:tyrosine phenol-lyase activity"/>
    <property type="evidence" value="ECO:0007669"/>
    <property type="project" value="UniProtKB-EC"/>
</dbReference>
<keyword evidence="6 9" id="KW-0456">Lyase</keyword>
<dbReference type="Gene3D" id="3.90.1150.10">
    <property type="entry name" value="Aspartate Aminotransferase, domain 1"/>
    <property type="match status" value="1"/>
</dbReference>
<dbReference type="InterPro" id="IPR015421">
    <property type="entry name" value="PyrdxlP-dep_Trfase_major"/>
</dbReference>
<dbReference type="NCBIfam" id="TIGR02618">
    <property type="entry name" value="tyr_phenol_ly"/>
    <property type="match status" value="1"/>
</dbReference>
<dbReference type="PIRSF" id="PIRSF001386">
    <property type="entry name" value="Trpase"/>
    <property type="match status" value="1"/>
</dbReference>
<feature type="domain" description="Aromatic amino acid beta-eliminating lyase/threonine aldolase" evidence="10">
    <location>
        <begin position="48"/>
        <end position="423"/>
    </location>
</feature>
<sequence>MSSVVNAEPYRIKMVEPLHMTTRAEREEAIRAAGHNTFLLKSKDCYIDLLTDSGTSAMSDAQWSAMMLGDEAYAGARSFDNLWNAVEEFYGFPYTCPTHQGRGAEHLISQILITPGQHVPGNMYFTTTRAHQELAGATFHDVIIDEAHDPSAIHPFKGNVDLDKLRALIDEVGADQIAYINVAVTVNMAGGQPVSMANIRAVREICDEHGIIMWSDATRLAENAYFIQQREEGYADTPCAQIAKEMLSHFDGLTMSGKKDCLVNIGGFLAMRDEDILIKARELVVLYEGMPTYGGLAGRDLEAMAVGLREALDDDYLAHRIGQVRYLGERLIEAGIPVVQPIGGHAVFLDARAFLPHVPQDELPAQSLAAEIYVESGVRAMERGIVSAGRTKTGEHNHPKLELVRLTIPRRVYTNAHMDVVADAVIAVWQRRASIRGLRFVYESPTLRFFTSRFEPLPVSPLPVHEGTQEEHALAH</sequence>
<dbReference type="InterPro" id="IPR013441">
    <property type="entry name" value="Tyr_phenol_ly"/>
</dbReference>
<proteinExistence type="inferred from homology"/>
<evidence type="ECO:0000256" key="5">
    <source>
        <dbReference type="ARBA" id="ARBA00022898"/>
    </source>
</evidence>
<accession>A0ABS9Q317</accession>
<evidence type="ECO:0000256" key="2">
    <source>
        <dbReference type="ARBA" id="ARBA00009721"/>
    </source>
</evidence>
<gene>
    <name evidence="9" type="primary">tpl</name>
    <name evidence="11" type="ORF">MHL29_10185</name>
</gene>
<name>A0ABS9Q317_9MICO</name>
<comment type="catalytic activity">
    <reaction evidence="8 9">
        <text>L-tyrosine + H2O = phenol + pyruvate + NH4(+)</text>
        <dbReference type="Rhea" id="RHEA:21704"/>
        <dbReference type="ChEBI" id="CHEBI:15361"/>
        <dbReference type="ChEBI" id="CHEBI:15377"/>
        <dbReference type="ChEBI" id="CHEBI:15882"/>
        <dbReference type="ChEBI" id="CHEBI:28938"/>
        <dbReference type="ChEBI" id="CHEBI:58315"/>
        <dbReference type="EC" id="4.1.99.2"/>
    </reaction>
</comment>
<evidence type="ECO:0000256" key="6">
    <source>
        <dbReference type="ARBA" id="ARBA00023239"/>
    </source>
</evidence>
<dbReference type="EC" id="4.1.99.2" evidence="3 9"/>
<evidence type="ECO:0000256" key="1">
    <source>
        <dbReference type="ARBA" id="ARBA00001933"/>
    </source>
</evidence>
<dbReference type="HAMAP" id="MF_00543">
    <property type="entry name" value="Tyr_phenol_lyase"/>
    <property type="match status" value="1"/>
</dbReference>
<evidence type="ECO:0000256" key="9">
    <source>
        <dbReference type="HAMAP-Rule" id="MF_00543"/>
    </source>
</evidence>
<dbReference type="NCBIfam" id="NF009709">
    <property type="entry name" value="PRK13238.1"/>
    <property type="match status" value="1"/>
</dbReference>
<protein>
    <recommendedName>
        <fullName evidence="4 9">Tyrosine phenol-lyase</fullName>
        <ecNumber evidence="3 9">4.1.99.2</ecNumber>
    </recommendedName>
    <alternativeName>
        <fullName evidence="7 9">Beta-tyrosinase</fullName>
    </alternativeName>
</protein>
<evidence type="ECO:0000259" key="10">
    <source>
        <dbReference type="Pfam" id="PF01212"/>
    </source>
</evidence>
<keyword evidence="5 9" id="KW-0663">Pyridoxal phosphate</keyword>